<proteinExistence type="predicted"/>
<dbReference type="OrthoDB" id="5215637at2759"/>
<sequence length="280" mass="29816">MASSRLLGCMILQLSLFYFISLVSATSQCFYPNGDKSTDTPCYTDGSASHCCGSRSICLTNKLCLSVEQPYQLSRGSCTDNDWRSGSCPLNTCREFQSPKLLTKADPKFAESAQPGAGAAVVWLNGTGADSVYCCNSVLVNQTSSEKFCSNINGSPQSSFAVADGYIIPGAAALSELVKGSNDTSSVVANNTSTATPSSSPTIKESNDLAIGAGVGVPLGIIAIFSIGWALWERRKRKRAVLQSSRPVQPVIAHDRSFMLNELGADHPKMPELYSRSSRV</sequence>
<keyword evidence="1" id="KW-0812">Transmembrane</keyword>
<evidence type="ECO:0000313" key="3">
    <source>
        <dbReference type="EMBL" id="CAG8032664.1"/>
    </source>
</evidence>
<reference evidence="3" key="1">
    <citation type="submission" date="2021-07" db="EMBL/GenBank/DDBJ databases">
        <authorList>
            <person name="Branca A.L. A."/>
        </authorList>
    </citation>
    <scope>NUCLEOTIDE SEQUENCE</scope>
</reference>
<feature type="chain" id="PRO_5040781134" evidence="2">
    <location>
        <begin position="26"/>
        <end position="280"/>
    </location>
</feature>
<keyword evidence="1" id="KW-0472">Membrane</keyword>
<keyword evidence="2" id="KW-0732">Signal</keyword>
<comment type="caution">
    <text evidence="3">The sequence shown here is derived from an EMBL/GenBank/DDBJ whole genome shotgun (WGS) entry which is preliminary data.</text>
</comment>
<evidence type="ECO:0000313" key="4">
    <source>
        <dbReference type="Proteomes" id="UP001153618"/>
    </source>
</evidence>
<protein>
    <submittedName>
        <fullName evidence="3">Uncharacterized protein</fullName>
    </submittedName>
</protein>
<keyword evidence="1" id="KW-1133">Transmembrane helix</keyword>
<name>A0A9W4HJ28_PENOL</name>
<gene>
    <name evidence="3" type="ORF">POLS_LOCUS2750</name>
</gene>
<keyword evidence="4" id="KW-1185">Reference proteome</keyword>
<feature type="signal peptide" evidence="2">
    <location>
        <begin position="1"/>
        <end position="25"/>
    </location>
</feature>
<accession>A0A9W4HJ28</accession>
<evidence type="ECO:0000256" key="1">
    <source>
        <dbReference type="SAM" id="Phobius"/>
    </source>
</evidence>
<dbReference type="AlphaFoldDB" id="A0A9W4HJ28"/>
<feature type="transmembrane region" description="Helical" evidence="1">
    <location>
        <begin position="209"/>
        <end position="232"/>
    </location>
</feature>
<dbReference type="EMBL" id="CAJVOS010000016">
    <property type="protein sequence ID" value="CAG8032664.1"/>
    <property type="molecule type" value="Genomic_DNA"/>
</dbReference>
<evidence type="ECO:0000256" key="2">
    <source>
        <dbReference type="SAM" id="SignalP"/>
    </source>
</evidence>
<dbReference type="Proteomes" id="UP001153618">
    <property type="component" value="Unassembled WGS sequence"/>
</dbReference>
<organism evidence="3 4">
    <name type="scientific">Penicillium olsonii</name>
    <dbReference type="NCBI Taxonomy" id="99116"/>
    <lineage>
        <taxon>Eukaryota</taxon>
        <taxon>Fungi</taxon>
        <taxon>Dikarya</taxon>
        <taxon>Ascomycota</taxon>
        <taxon>Pezizomycotina</taxon>
        <taxon>Eurotiomycetes</taxon>
        <taxon>Eurotiomycetidae</taxon>
        <taxon>Eurotiales</taxon>
        <taxon>Aspergillaceae</taxon>
        <taxon>Penicillium</taxon>
    </lineage>
</organism>